<comment type="caution">
    <text evidence="19">The sequence shown here is derived from an EMBL/GenBank/DDBJ whole genome shotgun (WGS) entry which is preliminary data.</text>
</comment>
<dbReference type="PROSITE" id="PS50923">
    <property type="entry name" value="SUSHI"/>
    <property type="match status" value="3"/>
</dbReference>
<keyword evidence="5" id="KW-0964">Secreted</keyword>
<comment type="caution">
    <text evidence="15">Lacks conserved residue(s) required for the propagation of feature annotation.</text>
</comment>
<evidence type="ECO:0000256" key="5">
    <source>
        <dbReference type="ARBA" id="ARBA00022525"/>
    </source>
</evidence>
<evidence type="ECO:0000256" key="16">
    <source>
        <dbReference type="SAM" id="MobiDB-lite"/>
    </source>
</evidence>
<dbReference type="AlphaFoldDB" id="A0AAV7PXU6"/>
<feature type="disulfide bond" evidence="15">
    <location>
        <begin position="162"/>
        <end position="189"/>
    </location>
</feature>
<evidence type="ECO:0000256" key="7">
    <source>
        <dbReference type="ARBA" id="ARBA00022674"/>
    </source>
</evidence>
<sequence length="337" mass="37880">MWRGLAGRVQVRQSKEVPQTCPPRREDLTAGRGQTCLRSCLQDRDCSGKRRCMCDGDCGMSCVLPARSCPWPLTLENADTSLVTQSKFFGAQMKVDCHSGFKMADGEDAALIRCQGDRKWSQAMPCEEDLNASASCDPPERIESGFYNGFSFRVGSSVQYFCKEGYALEGSAVRTCQENLTWSPAAPACRQLFCPPPDEITNGYLVAVEKLQYRVYEVIYYLCKRNFFLDGPNKVSCQANGQWSALPACRDRCKITAQRSRVLYKGKKLWITEIPEGLVHHLETVTFFCRNQTSSCSYKVPSRCFDGKLPLPACYDEPTVLQYHFFPKKVVSEIAAC</sequence>
<keyword evidence="12" id="KW-0325">Glycoprotein</keyword>
<evidence type="ECO:0000256" key="3">
    <source>
        <dbReference type="ARBA" id="ARBA00004613"/>
    </source>
</evidence>
<evidence type="ECO:0000256" key="14">
    <source>
        <dbReference type="ARBA" id="ARBA00033414"/>
    </source>
</evidence>
<dbReference type="EMBL" id="JANPWB010000011">
    <property type="protein sequence ID" value="KAJ1131328.1"/>
    <property type="molecule type" value="Genomic_DNA"/>
</dbReference>
<reference evidence="19" key="1">
    <citation type="journal article" date="2022" name="bioRxiv">
        <title>Sequencing and chromosome-scale assembly of the giantPleurodeles waltlgenome.</title>
        <authorList>
            <person name="Brown T."/>
            <person name="Elewa A."/>
            <person name="Iarovenko S."/>
            <person name="Subramanian E."/>
            <person name="Araus A.J."/>
            <person name="Petzold A."/>
            <person name="Susuki M."/>
            <person name="Suzuki K.-i.T."/>
            <person name="Hayashi T."/>
            <person name="Toyoda A."/>
            <person name="Oliveira C."/>
            <person name="Osipova E."/>
            <person name="Leigh N.D."/>
            <person name="Simon A."/>
            <person name="Yun M.H."/>
        </authorList>
    </citation>
    <scope>NUCLEOTIDE SEQUENCE</scope>
    <source>
        <strain evidence="19">20211129_DDA</strain>
        <tissue evidence="19">Liver</tissue>
    </source>
</reference>
<evidence type="ECO:0000256" key="2">
    <source>
        <dbReference type="ARBA" id="ARBA00004370"/>
    </source>
</evidence>
<dbReference type="GO" id="GO:0005576">
    <property type="term" value="C:extracellular region"/>
    <property type="evidence" value="ECO:0007669"/>
    <property type="project" value="UniProtKB-SubCell"/>
</dbReference>
<evidence type="ECO:0000256" key="8">
    <source>
        <dbReference type="ARBA" id="ARBA00022729"/>
    </source>
</evidence>
<dbReference type="SMART" id="SM00032">
    <property type="entry name" value="CCP"/>
    <property type="match status" value="3"/>
</dbReference>
<dbReference type="SUPFAM" id="SSF57535">
    <property type="entry name" value="Complement control module/SCR domain"/>
    <property type="match status" value="4"/>
</dbReference>
<accession>A0AAV7PXU6</accession>
<evidence type="ECO:0000256" key="4">
    <source>
        <dbReference type="ARBA" id="ARBA00020104"/>
    </source>
</evidence>
<evidence type="ECO:0000259" key="17">
    <source>
        <dbReference type="PROSITE" id="PS50923"/>
    </source>
</evidence>
<dbReference type="CDD" id="cd00033">
    <property type="entry name" value="CCP"/>
    <property type="match status" value="2"/>
</dbReference>
<evidence type="ECO:0000256" key="11">
    <source>
        <dbReference type="ARBA" id="ARBA00023157"/>
    </source>
</evidence>
<name>A0AAV7PXU6_PLEWA</name>
<dbReference type="InterPro" id="IPR015104">
    <property type="entry name" value="Sushi_2"/>
</dbReference>
<evidence type="ECO:0000256" key="10">
    <source>
        <dbReference type="ARBA" id="ARBA00023136"/>
    </source>
</evidence>
<keyword evidence="8" id="KW-0732">Signal</keyword>
<feature type="domain" description="WAP" evidence="18">
    <location>
        <begin position="14"/>
        <end position="66"/>
    </location>
</feature>
<dbReference type="GO" id="GO:0016020">
    <property type="term" value="C:membrane"/>
    <property type="evidence" value="ECO:0007669"/>
    <property type="project" value="UniProtKB-SubCell"/>
</dbReference>
<dbReference type="PANTHER" id="PTHR19325:SF502">
    <property type="entry name" value="BETA-2-GLYCOPROTEIN 1"/>
    <property type="match status" value="1"/>
</dbReference>
<proteinExistence type="predicted"/>
<keyword evidence="20" id="KW-1185">Reference proteome</keyword>
<keyword evidence="6 15" id="KW-0768">Sushi</keyword>
<evidence type="ECO:0000256" key="1">
    <source>
        <dbReference type="ARBA" id="ARBA00003651"/>
    </source>
</evidence>
<keyword evidence="10" id="KW-0472">Membrane</keyword>
<feature type="domain" description="Sushi" evidence="17">
    <location>
        <begin position="192"/>
        <end position="251"/>
    </location>
</feature>
<dbReference type="PROSITE" id="PS51390">
    <property type="entry name" value="WAP"/>
    <property type="match status" value="1"/>
</dbReference>
<evidence type="ECO:0000256" key="15">
    <source>
        <dbReference type="PROSITE-ProRule" id="PRU00302"/>
    </source>
</evidence>
<dbReference type="InterPro" id="IPR050350">
    <property type="entry name" value="Compl-Cell_Adhes-Reg"/>
</dbReference>
<dbReference type="InterPro" id="IPR008197">
    <property type="entry name" value="WAP_dom"/>
</dbReference>
<dbReference type="InterPro" id="IPR035976">
    <property type="entry name" value="Sushi/SCR/CCP_sf"/>
</dbReference>
<feature type="domain" description="Sushi" evidence="17">
    <location>
        <begin position="134"/>
        <end position="191"/>
    </location>
</feature>
<feature type="disulfide bond" evidence="15">
    <location>
        <begin position="194"/>
        <end position="237"/>
    </location>
</feature>
<comment type="subcellular location">
    <subcellularLocation>
        <location evidence="2">Membrane</location>
    </subcellularLocation>
    <subcellularLocation>
        <location evidence="3">Secreted</location>
    </subcellularLocation>
</comment>
<evidence type="ECO:0000313" key="20">
    <source>
        <dbReference type="Proteomes" id="UP001066276"/>
    </source>
</evidence>
<evidence type="ECO:0000313" key="19">
    <source>
        <dbReference type="EMBL" id="KAJ1131328.1"/>
    </source>
</evidence>
<feature type="domain" description="Sushi" evidence="17">
    <location>
        <begin position="67"/>
        <end position="128"/>
    </location>
</feature>
<evidence type="ECO:0000256" key="6">
    <source>
        <dbReference type="ARBA" id="ARBA00022659"/>
    </source>
</evidence>
<evidence type="ECO:0000259" key="18">
    <source>
        <dbReference type="PROSITE" id="PS51390"/>
    </source>
</evidence>
<dbReference type="InterPro" id="IPR036645">
    <property type="entry name" value="Elafin-like_sf"/>
</dbReference>
<dbReference type="Proteomes" id="UP001066276">
    <property type="component" value="Chromosome 7"/>
</dbReference>
<keyword evidence="9" id="KW-0677">Repeat</keyword>
<dbReference type="Pfam" id="PF09014">
    <property type="entry name" value="Sushi_2"/>
    <property type="match status" value="1"/>
</dbReference>
<protein>
    <recommendedName>
        <fullName evidence="4">Beta-2-glycoprotein 1</fullName>
    </recommendedName>
    <alternativeName>
        <fullName evidence="13">Apolipoprotein H</fullName>
    </alternativeName>
    <alternativeName>
        <fullName evidence="14">Beta-2-glycoprotein I</fullName>
    </alternativeName>
</protein>
<dbReference type="GO" id="GO:0008201">
    <property type="term" value="F:heparin binding"/>
    <property type="evidence" value="ECO:0007669"/>
    <property type="project" value="UniProtKB-KW"/>
</dbReference>
<evidence type="ECO:0000256" key="13">
    <source>
        <dbReference type="ARBA" id="ARBA00029855"/>
    </source>
</evidence>
<comment type="function">
    <text evidence="1">Binds to various kinds of negatively charged substances such as heparin, phospholipids, and dextran sulfate. May prevent activation of the intrinsic blood coagulation cascade by binding to phospholipids on the surface of damaged cells.</text>
</comment>
<dbReference type="PANTHER" id="PTHR19325">
    <property type="entry name" value="COMPLEMENT COMPONENT-RELATED SUSHI DOMAIN-CONTAINING"/>
    <property type="match status" value="1"/>
</dbReference>
<feature type="region of interest" description="Disordered" evidence="16">
    <location>
        <begin position="1"/>
        <end position="26"/>
    </location>
</feature>
<dbReference type="Gene3D" id="2.10.70.10">
    <property type="entry name" value="Complement Module, domain 1"/>
    <property type="match status" value="4"/>
</dbReference>
<dbReference type="InterPro" id="IPR000436">
    <property type="entry name" value="Sushi_SCR_CCP_dom"/>
</dbReference>
<organism evidence="19 20">
    <name type="scientific">Pleurodeles waltl</name>
    <name type="common">Iberian ribbed newt</name>
    <dbReference type="NCBI Taxonomy" id="8319"/>
    <lineage>
        <taxon>Eukaryota</taxon>
        <taxon>Metazoa</taxon>
        <taxon>Chordata</taxon>
        <taxon>Craniata</taxon>
        <taxon>Vertebrata</taxon>
        <taxon>Euteleostomi</taxon>
        <taxon>Amphibia</taxon>
        <taxon>Batrachia</taxon>
        <taxon>Caudata</taxon>
        <taxon>Salamandroidea</taxon>
        <taxon>Salamandridae</taxon>
        <taxon>Pleurodelinae</taxon>
        <taxon>Pleurodeles</taxon>
    </lineage>
</organism>
<evidence type="ECO:0000256" key="12">
    <source>
        <dbReference type="ARBA" id="ARBA00023180"/>
    </source>
</evidence>
<dbReference type="Gene3D" id="4.10.75.10">
    <property type="entry name" value="Elafin-like"/>
    <property type="match status" value="1"/>
</dbReference>
<dbReference type="Pfam" id="PF00095">
    <property type="entry name" value="WAP"/>
    <property type="match status" value="1"/>
</dbReference>
<dbReference type="GO" id="GO:0030414">
    <property type="term" value="F:peptidase inhibitor activity"/>
    <property type="evidence" value="ECO:0007669"/>
    <property type="project" value="InterPro"/>
</dbReference>
<gene>
    <name evidence="19" type="ORF">NDU88_009665</name>
</gene>
<keyword evidence="11 15" id="KW-1015">Disulfide bond</keyword>
<keyword evidence="7" id="KW-0358">Heparin-binding</keyword>
<evidence type="ECO:0000256" key="9">
    <source>
        <dbReference type="ARBA" id="ARBA00022737"/>
    </source>
</evidence>
<dbReference type="Pfam" id="PF00084">
    <property type="entry name" value="Sushi"/>
    <property type="match status" value="3"/>
</dbReference>
<dbReference type="FunFam" id="2.10.70.10:FF:000011">
    <property type="entry name" value="CUB and sushi domain-containing protein 3 isoform A"/>
    <property type="match status" value="1"/>
</dbReference>